<feature type="transmembrane region" description="Helical" evidence="1">
    <location>
        <begin position="82"/>
        <end position="103"/>
    </location>
</feature>
<proteinExistence type="predicted"/>
<dbReference type="EMBL" id="FZNR01000014">
    <property type="protein sequence ID" value="SNS38321.1"/>
    <property type="molecule type" value="Genomic_DNA"/>
</dbReference>
<feature type="transmembrane region" description="Helical" evidence="1">
    <location>
        <begin position="145"/>
        <end position="165"/>
    </location>
</feature>
<sequence length="169" mass="17641">MAGRISARALDTAVVGTAVLAALTLLAAAWLAVPALPPLPLGVAVLGAFAAGAAAIANGRVARRLAKHGFAGRPFVAGHWRLFRIITAALFVAVLAVVVTTIVTQPDPWPAGQPGIVDGHFYLNNHGALAPITESEYRQALKSNGLLFLCFALLFDCVALLTLVWNGRK</sequence>
<accession>A0A239E1S1</accession>
<protein>
    <submittedName>
        <fullName evidence="2">Uncharacterized protein</fullName>
    </submittedName>
</protein>
<feature type="transmembrane region" description="Helical" evidence="1">
    <location>
        <begin position="12"/>
        <end position="33"/>
    </location>
</feature>
<keyword evidence="1" id="KW-0812">Transmembrane</keyword>
<evidence type="ECO:0000313" key="3">
    <source>
        <dbReference type="Proteomes" id="UP000198415"/>
    </source>
</evidence>
<dbReference type="AlphaFoldDB" id="A0A239E1S1"/>
<feature type="transmembrane region" description="Helical" evidence="1">
    <location>
        <begin position="39"/>
        <end position="61"/>
    </location>
</feature>
<keyword evidence="1" id="KW-1133">Transmembrane helix</keyword>
<dbReference type="OrthoDB" id="10018564at2"/>
<gene>
    <name evidence="2" type="ORF">SAMN06264365_114203</name>
</gene>
<name>A0A239E1S1_9ACTN</name>
<keyword evidence="1" id="KW-0472">Membrane</keyword>
<organism evidence="2 3">
    <name type="scientific">Actinoplanes regularis</name>
    <dbReference type="NCBI Taxonomy" id="52697"/>
    <lineage>
        <taxon>Bacteria</taxon>
        <taxon>Bacillati</taxon>
        <taxon>Actinomycetota</taxon>
        <taxon>Actinomycetes</taxon>
        <taxon>Micromonosporales</taxon>
        <taxon>Micromonosporaceae</taxon>
        <taxon>Actinoplanes</taxon>
    </lineage>
</organism>
<evidence type="ECO:0000313" key="2">
    <source>
        <dbReference type="EMBL" id="SNS38321.1"/>
    </source>
</evidence>
<evidence type="ECO:0000256" key="1">
    <source>
        <dbReference type="SAM" id="Phobius"/>
    </source>
</evidence>
<dbReference type="RefSeq" id="WP_143232683.1">
    <property type="nucleotide sequence ID" value="NZ_BOMU01000069.1"/>
</dbReference>
<dbReference type="Proteomes" id="UP000198415">
    <property type="component" value="Unassembled WGS sequence"/>
</dbReference>
<reference evidence="2 3" key="1">
    <citation type="submission" date="2017-06" db="EMBL/GenBank/DDBJ databases">
        <authorList>
            <person name="Kim H.J."/>
            <person name="Triplett B.A."/>
        </authorList>
    </citation>
    <scope>NUCLEOTIDE SEQUENCE [LARGE SCALE GENOMIC DNA]</scope>
    <source>
        <strain evidence="2 3">DSM 43151</strain>
    </source>
</reference>
<keyword evidence="3" id="KW-1185">Reference proteome</keyword>